<gene>
    <name evidence="1" type="ORF">BCR33DRAFT_3744</name>
</gene>
<dbReference type="SUPFAM" id="SSF50978">
    <property type="entry name" value="WD40 repeat-like"/>
    <property type="match status" value="1"/>
</dbReference>
<dbReference type="EMBL" id="MCGO01000001">
    <property type="protein sequence ID" value="ORY53579.1"/>
    <property type="molecule type" value="Genomic_DNA"/>
</dbReference>
<dbReference type="GO" id="GO:0042594">
    <property type="term" value="P:response to starvation"/>
    <property type="evidence" value="ECO:0007669"/>
    <property type="project" value="TreeGrafter"/>
</dbReference>
<organism evidence="1 2">
    <name type="scientific">Rhizoclosmatium globosum</name>
    <dbReference type="NCBI Taxonomy" id="329046"/>
    <lineage>
        <taxon>Eukaryota</taxon>
        <taxon>Fungi</taxon>
        <taxon>Fungi incertae sedis</taxon>
        <taxon>Chytridiomycota</taxon>
        <taxon>Chytridiomycota incertae sedis</taxon>
        <taxon>Chytridiomycetes</taxon>
        <taxon>Chytridiales</taxon>
        <taxon>Chytriomycetaceae</taxon>
        <taxon>Rhizoclosmatium</taxon>
    </lineage>
</organism>
<dbReference type="GO" id="GO:0006914">
    <property type="term" value="P:autophagy"/>
    <property type="evidence" value="ECO:0007669"/>
    <property type="project" value="InterPro"/>
</dbReference>
<name>A0A1Y2D2Q8_9FUNG</name>
<dbReference type="InterPro" id="IPR045142">
    <property type="entry name" value="BCAS3-like"/>
</dbReference>
<dbReference type="OrthoDB" id="25778at2759"/>
<protein>
    <submittedName>
        <fullName evidence="1">Uncharacterized protein</fullName>
    </submittedName>
</protein>
<proteinExistence type="predicted"/>
<accession>A0A1Y2D2Q8</accession>
<evidence type="ECO:0000313" key="2">
    <source>
        <dbReference type="Proteomes" id="UP000193642"/>
    </source>
</evidence>
<keyword evidence="2" id="KW-1185">Reference proteome</keyword>
<dbReference type="PANTHER" id="PTHR13268:SF0">
    <property type="entry name" value="BCAS3 MICROTUBULE ASSOCIATED CELL MIGRATION FACTOR"/>
    <property type="match status" value="1"/>
</dbReference>
<reference evidence="1 2" key="1">
    <citation type="submission" date="2016-07" db="EMBL/GenBank/DDBJ databases">
        <title>Pervasive Adenine N6-methylation of Active Genes in Fungi.</title>
        <authorList>
            <consortium name="DOE Joint Genome Institute"/>
            <person name="Mondo S.J."/>
            <person name="Dannebaum R.O."/>
            <person name="Kuo R.C."/>
            <person name="Labutti K."/>
            <person name="Haridas S."/>
            <person name="Kuo A."/>
            <person name="Salamov A."/>
            <person name="Ahrendt S.R."/>
            <person name="Lipzen A."/>
            <person name="Sullivan W."/>
            <person name="Andreopoulos W.B."/>
            <person name="Clum A."/>
            <person name="Lindquist E."/>
            <person name="Daum C."/>
            <person name="Ramamoorthy G.K."/>
            <person name="Gryganskyi A."/>
            <person name="Culley D."/>
            <person name="Magnuson J.K."/>
            <person name="James T.Y."/>
            <person name="O'Malley M.A."/>
            <person name="Stajich J.E."/>
            <person name="Spatafora J.W."/>
            <person name="Visel A."/>
            <person name="Grigoriev I.V."/>
        </authorList>
    </citation>
    <scope>NUCLEOTIDE SEQUENCE [LARGE SCALE GENOMIC DNA]</scope>
    <source>
        <strain evidence="1 2">JEL800</strain>
    </source>
</reference>
<dbReference type="Proteomes" id="UP000193642">
    <property type="component" value="Unassembled WGS sequence"/>
</dbReference>
<dbReference type="PANTHER" id="PTHR13268">
    <property type="entry name" value="BREAST CARCINOMA AMPLIFIED SEQUENCE 3"/>
    <property type="match status" value="1"/>
</dbReference>
<evidence type="ECO:0000313" key="1">
    <source>
        <dbReference type="EMBL" id="ORY53579.1"/>
    </source>
</evidence>
<comment type="caution">
    <text evidence="1">The sequence shown here is derived from an EMBL/GenBank/DDBJ whole genome shotgun (WGS) entry which is preliminary data.</text>
</comment>
<dbReference type="GO" id="GO:0005737">
    <property type="term" value="C:cytoplasm"/>
    <property type="evidence" value="ECO:0007669"/>
    <property type="project" value="TreeGrafter"/>
</dbReference>
<dbReference type="InterPro" id="IPR036322">
    <property type="entry name" value="WD40_repeat_dom_sf"/>
</dbReference>
<dbReference type="AlphaFoldDB" id="A0A1Y2D2Q8"/>
<sequence>MVHFVSTEWTLDVLELVSVRNGMNRVTDLDVISLPVGELQRESISQEALIYSPLVVISESSSDNEYAVKLYSLKTHTVTKKWRFEHPVLSVKATNRLIVVGLANSTLEVYSSITLNHLTHIPDSHPVFAPGSSLIAMHLLQKHQNNPIL</sequence>